<protein>
    <recommendedName>
        <fullName evidence="3">Copper chaperone PCu(A)C</fullName>
    </recommendedName>
</protein>
<evidence type="ECO:0008006" key="3">
    <source>
        <dbReference type="Google" id="ProtNLM"/>
    </source>
</evidence>
<dbReference type="OrthoDB" id="9796962at2"/>
<dbReference type="PANTHER" id="PTHR36302">
    <property type="entry name" value="BLR7088 PROTEIN"/>
    <property type="match status" value="1"/>
</dbReference>
<dbReference type="AlphaFoldDB" id="A0A512L934"/>
<dbReference type="Proteomes" id="UP000321337">
    <property type="component" value="Unassembled WGS sequence"/>
</dbReference>
<dbReference type="RefSeq" id="WP_147073558.1">
    <property type="nucleotide sequence ID" value="NZ_AP021884.1"/>
</dbReference>
<dbReference type="InterPro" id="IPR058248">
    <property type="entry name" value="Lxx211020-like"/>
</dbReference>
<dbReference type="SUPFAM" id="SSF110087">
    <property type="entry name" value="DR1885-like metal-binding protein"/>
    <property type="match status" value="1"/>
</dbReference>
<organism evidence="1 2">
    <name type="scientific">Sulfuriferula plumbiphila</name>
    <dbReference type="NCBI Taxonomy" id="171865"/>
    <lineage>
        <taxon>Bacteria</taxon>
        <taxon>Pseudomonadati</taxon>
        <taxon>Pseudomonadota</taxon>
        <taxon>Betaproteobacteria</taxon>
        <taxon>Nitrosomonadales</taxon>
        <taxon>Sulfuricellaceae</taxon>
        <taxon>Sulfuriferula</taxon>
    </lineage>
</organism>
<dbReference type="Pfam" id="PF04314">
    <property type="entry name" value="PCuAC"/>
    <property type="match status" value="1"/>
</dbReference>
<comment type="caution">
    <text evidence="1">The sequence shown here is derived from an EMBL/GenBank/DDBJ whole genome shotgun (WGS) entry which is preliminary data.</text>
</comment>
<dbReference type="InterPro" id="IPR036182">
    <property type="entry name" value="PCuAC_sf"/>
</dbReference>
<sequence length="162" mass="17219">MTESKLTLTTKLAGNRRMPSLGLLTAAIIALSACSLALAAPQAIVTNARIRLLPVDLPLAGYFDLMNRGDQALILLGASSPAFNMTHMHRSMEHGGTSTMVSVERLEIKPGAALHFSPGGYHLMLMHAIKPLKVGEKVPVVLKFTGGQSLQVMFVVNSAGTE</sequence>
<dbReference type="EMBL" id="BKAD01000021">
    <property type="protein sequence ID" value="GEP30989.1"/>
    <property type="molecule type" value="Genomic_DNA"/>
</dbReference>
<name>A0A512L934_9PROT</name>
<proteinExistence type="predicted"/>
<evidence type="ECO:0000313" key="2">
    <source>
        <dbReference type="Proteomes" id="UP000321337"/>
    </source>
</evidence>
<dbReference type="InterPro" id="IPR007410">
    <property type="entry name" value="LpqE-like"/>
</dbReference>
<dbReference type="PANTHER" id="PTHR36302:SF1">
    <property type="entry name" value="COPPER CHAPERONE PCU(A)C"/>
    <property type="match status" value="1"/>
</dbReference>
<gene>
    <name evidence="1" type="ORF">TPL01_21270</name>
</gene>
<accession>A0A512L934</accession>
<reference evidence="1 2" key="1">
    <citation type="submission" date="2019-07" db="EMBL/GenBank/DDBJ databases">
        <title>Whole genome shotgun sequence of Thiobacillus plumbophilus NBRC 107929.</title>
        <authorList>
            <person name="Hosoyama A."/>
            <person name="Uohara A."/>
            <person name="Ohji S."/>
            <person name="Ichikawa N."/>
        </authorList>
    </citation>
    <scope>NUCLEOTIDE SEQUENCE [LARGE SCALE GENOMIC DNA]</scope>
    <source>
        <strain evidence="1 2">NBRC 107929</strain>
    </source>
</reference>
<evidence type="ECO:0000313" key="1">
    <source>
        <dbReference type="EMBL" id="GEP30989.1"/>
    </source>
</evidence>
<dbReference type="PROSITE" id="PS51257">
    <property type="entry name" value="PROKAR_LIPOPROTEIN"/>
    <property type="match status" value="1"/>
</dbReference>
<keyword evidence="2" id="KW-1185">Reference proteome</keyword>
<dbReference type="Gene3D" id="2.60.40.1890">
    <property type="entry name" value="PCu(A)C copper chaperone"/>
    <property type="match status" value="1"/>
</dbReference>